<proteinExistence type="predicted"/>
<gene>
    <name evidence="2" type="ORF">KIH79_04605</name>
</gene>
<keyword evidence="3" id="KW-1185">Reference proteome</keyword>
<dbReference type="EMBL" id="JAHBBH010000009">
    <property type="protein sequence ID" value="MBW3092245.1"/>
    <property type="molecule type" value="Genomic_DNA"/>
</dbReference>
<reference evidence="2 3" key="1">
    <citation type="submission" date="2021-05" db="EMBL/GenBank/DDBJ databases">
        <title>Phylogenetic classification of ten novel species belonging to the genus Bifidobacterium comprising B. colchicus sp. nov., B. abeli sp. nov., B. bicoloris sp. nov., B. guerezis sp. nov., B. rosaliae sp. nov., B. santillanensis sp. nov., B. argentati sp. nov., B. amazzoni sp. nov., B. pluviali sp. nov., and B. pinnaculum sp. nov.</title>
        <authorList>
            <person name="Lugli G.A."/>
            <person name="Ruiz Garcia L."/>
            <person name="Margolles A."/>
            <person name="Ventura M."/>
        </authorList>
    </citation>
    <scope>NUCLEOTIDE SEQUENCE [LARGE SCALE GENOMIC DNA]</scope>
    <source>
        <strain evidence="2 3">82T10</strain>
    </source>
</reference>
<organism evidence="2 3">
    <name type="scientific">Bifidobacterium miconis</name>
    <dbReference type="NCBI Taxonomy" id="2834435"/>
    <lineage>
        <taxon>Bacteria</taxon>
        <taxon>Bacillati</taxon>
        <taxon>Actinomycetota</taxon>
        <taxon>Actinomycetes</taxon>
        <taxon>Bifidobacteriales</taxon>
        <taxon>Bifidobacteriaceae</taxon>
        <taxon>Bifidobacterium</taxon>
    </lineage>
</organism>
<accession>A0ABS6WES0</accession>
<protein>
    <submittedName>
        <fullName evidence="2">DUF4192 family protein</fullName>
    </submittedName>
</protein>
<sequence>MTTNTRQDGARRRDDAIGADGTDAGPKDAAYLEILTQRFRDGRRKRGSKAAVSAWLDRPFGEWLTGLRADPGDEDALHESSVAALAVALRETLSSRDAMILSLIARDACDHASMIVFASDPHAVRSRRRFTALLSSSFESEEGPDIDRCEAGLAMLQHIADTVPDRWRAQPCAVMAYVLWWLGDGRALRYAVECLVCDDECTLGGIVLSLLERGACPAWRR</sequence>
<evidence type="ECO:0000313" key="3">
    <source>
        <dbReference type="Proteomes" id="UP000700815"/>
    </source>
</evidence>
<comment type="caution">
    <text evidence="2">The sequence shown here is derived from an EMBL/GenBank/DDBJ whole genome shotgun (WGS) entry which is preliminary data.</text>
</comment>
<evidence type="ECO:0000256" key="1">
    <source>
        <dbReference type="SAM" id="MobiDB-lite"/>
    </source>
</evidence>
<feature type="region of interest" description="Disordered" evidence="1">
    <location>
        <begin position="1"/>
        <end position="22"/>
    </location>
</feature>
<evidence type="ECO:0000313" key="2">
    <source>
        <dbReference type="EMBL" id="MBW3092245.1"/>
    </source>
</evidence>
<dbReference type="RefSeq" id="WP_219058336.1">
    <property type="nucleotide sequence ID" value="NZ_JAHBBH010000009.1"/>
</dbReference>
<dbReference type="Proteomes" id="UP000700815">
    <property type="component" value="Unassembled WGS sequence"/>
</dbReference>
<name>A0ABS6WES0_9BIFI</name>